<dbReference type="AlphaFoldDB" id="A0A4Y2JT63"/>
<accession>A0A4Y2JT63</accession>
<reference evidence="2 3" key="1">
    <citation type="journal article" date="2019" name="Sci. Rep.">
        <title>Orb-weaving spider Araneus ventricosus genome elucidates the spidroin gene catalogue.</title>
        <authorList>
            <person name="Kono N."/>
            <person name="Nakamura H."/>
            <person name="Ohtoshi R."/>
            <person name="Moran D.A.P."/>
            <person name="Shinohara A."/>
            <person name="Yoshida Y."/>
            <person name="Fujiwara M."/>
            <person name="Mori M."/>
            <person name="Tomita M."/>
            <person name="Arakawa K."/>
        </authorList>
    </citation>
    <scope>NUCLEOTIDE SEQUENCE [LARGE SCALE GENOMIC DNA]</scope>
</reference>
<feature type="compositionally biased region" description="Basic and acidic residues" evidence="1">
    <location>
        <begin position="122"/>
        <end position="136"/>
    </location>
</feature>
<name>A0A4Y2JT63_ARAVE</name>
<proteinExistence type="predicted"/>
<gene>
    <name evidence="2" type="ORF">AVEN_185308_1</name>
</gene>
<evidence type="ECO:0000313" key="3">
    <source>
        <dbReference type="Proteomes" id="UP000499080"/>
    </source>
</evidence>
<dbReference type="Proteomes" id="UP000499080">
    <property type="component" value="Unassembled WGS sequence"/>
</dbReference>
<feature type="compositionally biased region" description="Polar residues" evidence="1">
    <location>
        <begin position="104"/>
        <end position="121"/>
    </location>
</feature>
<protein>
    <submittedName>
        <fullName evidence="2">Uncharacterized protein</fullName>
    </submittedName>
</protein>
<keyword evidence="3" id="KW-1185">Reference proteome</keyword>
<organism evidence="2 3">
    <name type="scientific">Araneus ventricosus</name>
    <name type="common">Orbweaver spider</name>
    <name type="synonym">Epeira ventricosa</name>
    <dbReference type="NCBI Taxonomy" id="182803"/>
    <lineage>
        <taxon>Eukaryota</taxon>
        <taxon>Metazoa</taxon>
        <taxon>Ecdysozoa</taxon>
        <taxon>Arthropoda</taxon>
        <taxon>Chelicerata</taxon>
        <taxon>Arachnida</taxon>
        <taxon>Araneae</taxon>
        <taxon>Araneomorphae</taxon>
        <taxon>Entelegynae</taxon>
        <taxon>Araneoidea</taxon>
        <taxon>Araneidae</taxon>
        <taxon>Araneus</taxon>
    </lineage>
</organism>
<evidence type="ECO:0000256" key="1">
    <source>
        <dbReference type="SAM" id="MobiDB-lite"/>
    </source>
</evidence>
<dbReference type="EMBL" id="BGPR01003808">
    <property type="protein sequence ID" value="GBM92659.1"/>
    <property type="molecule type" value="Genomic_DNA"/>
</dbReference>
<sequence>MSVLSILVESDLENGVILPHLSSRVKLNDSRCNSSTTKAGVITAITGHRPIPPEGGTYCQWRRGLIPQHTTRLLYQRAGARTSLFIRPPGFISSMTSLAFKFPASSTNKPQMTTPFSLPKQNENKTSKEKNTITNQ</sequence>
<comment type="caution">
    <text evidence="2">The sequence shown here is derived from an EMBL/GenBank/DDBJ whole genome shotgun (WGS) entry which is preliminary data.</text>
</comment>
<evidence type="ECO:0000313" key="2">
    <source>
        <dbReference type="EMBL" id="GBM92659.1"/>
    </source>
</evidence>
<feature type="region of interest" description="Disordered" evidence="1">
    <location>
        <begin position="104"/>
        <end position="136"/>
    </location>
</feature>